<name>A0ABV3TY38_9GAMM</name>
<comment type="caution">
    <text evidence="2">The sequence shown here is derived from an EMBL/GenBank/DDBJ whole genome shotgun (WGS) entry which is preliminary data.</text>
</comment>
<dbReference type="InterPro" id="IPR050923">
    <property type="entry name" value="Cell_Proc_Reg/RNA_Proc"/>
</dbReference>
<proteinExistence type="predicted"/>
<evidence type="ECO:0000313" key="2">
    <source>
        <dbReference type="EMBL" id="MEX1666087.1"/>
    </source>
</evidence>
<dbReference type="SMART" id="SM00240">
    <property type="entry name" value="FHA"/>
    <property type="match status" value="2"/>
</dbReference>
<keyword evidence="3" id="KW-1185">Reference proteome</keyword>
<dbReference type="RefSeq" id="WP_368376172.1">
    <property type="nucleotide sequence ID" value="NZ_JBFRYB010000001.1"/>
</dbReference>
<accession>A0ABV3TY38</accession>
<feature type="domain" description="FHA" evidence="1">
    <location>
        <begin position="21"/>
        <end position="70"/>
    </location>
</feature>
<protein>
    <submittedName>
        <fullName evidence="2">FHA domain-containing protein</fullName>
    </submittedName>
</protein>
<dbReference type="EMBL" id="JBFRYB010000001">
    <property type="protein sequence ID" value="MEX1666087.1"/>
    <property type="molecule type" value="Genomic_DNA"/>
</dbReference>
<feature type="domain" description="FHA" evidence="1">
    <location>
        <begin position="197"/>
        <end position="242"/>
    </location>
</feature>
<dbReference type="InterPro" id="IPR008984">
    <property type="entry name" value="SMAD_FHA_dom_sf"/>
</dbReference>
<dbReference type="SUPFAM" id="SSF49879">
    <property type="entry name" value="SMAD/FHA domain"/>
    <property type="match status" value="2"/>
</dbReference>
<dbReference type="PROSITE" id="PS50006">
    <property type="entry name" value="FHA_DOMAIN"/>
    <property type="match status" value="2"/>
</dbReference>
<reference evidence="2 3" key="1">
    <citation type="journal article" date="2011" name="Int. J. Syst. Evol. Microbiol.">
        <title>Zhongshania antarctica gen. nov., sp. nov. and Zhongshania guokunii sp. nov., gammaproteobacteria respectively isolated from coastal attached (fast) ice and surface seawater of the Antarctic.</title>
        <authorList>
            <person name="Li H.J."/>
            <person name="Zhang X.Y."/>
            <person name="Chen C.X."/>
            <person name="Zhang Y.J."/>
            <person name="Gao Z.M."/>
            <person name="Yu Y."/>
            <person name="Chen X.L."/>
            <person name="Chen B."/>
            <person name="Zhang Y.Z."/>
        </authorList>
    </citation>
    <scope>NUCLEOTIDE SEQUENCE [LARGE SCALE GENOMIC DNA]</scope>
    <source>
        <strain evidence="2 3">R06B22</strain>
    </source>
</reference>
<organism evidence="2 3">
    <name type="scientific">Zhongshania arctica</name>
    <dbReference type="NCBI Taxonomy" id="3238302"/>
    <lineage>
        <taxon>Bacteria</taxon>
        <taxon>Pseudomonadati</taxon>
        <taxon>Pseudomonadota</taxon>
        <taxon>Gammaproteobacteria</taxon>
        <taxon>Cellvibrionales</taxon>
        <taxon>Spongiibacteraceae</taxon>
        <taxon>Zhongshania</taxon>
    </lineage>
</organism>
<evidence type="ECO:0000259" key="1">
    <source>
        <dbReference type="PROSITE" id="PS50006"/>
    </source>
</evidence>
<dbReference type="Pfam" id="PF00498">
    <property type="entry name" value="FHA"/>
    <property type="match status" value="2"/>
</dbReference>
<dbReference type="Gene3D" id="2.60.200.20">
    <property type="match status" value="2"/>
</dbReference>
<dbReference type="CDD" id="cd00060">
    <property type="entry name" value="FHA"/>
    <property type="match status" value="2"/>
</dbReference>
<dbReference type="PANTHER" id="PTHR23308">
    <property type="entry name" value="NUCLEAR INHIBITOR OF PROTEIN PHOSPHATASE-1"/>
    <property type="match status" value="1"/>
</dbReference>
<dbReference type="Proteomes" id="UP001557484">
    <property type="component" value="Unassembled WGS sequence"/>
</dbReference>
<gene>
    <name evidence="2" type="ORF">AB4875_11370</name>
</gene>
<sequence length="272" mass="29986">MDLELVSVDDDDSYLITAFPAVIGRDGGNDITIARDLLSRRHAKLSLIDDEWILEDLKSTNGTSVNNRQITRPTKVKVGDVIKFGETAYYLKSTADGGRTIVASRLPKKESSVGGSVMIDDEPDGDLTSFHQSYQLPPGWTNVSKQSTTYSKEVVDQVIKRTITAKQLNPDVVLVFYTNKTRPLVYGVSAKKNEAFWTIGRGPDVKIRVDHPSISLQHAKLKFNAGEWSLEDIGSTNGLRINEEACSSVVLSDQSVVSLGRVDLVFRKLSQA</sequence>
<dbReference type="InterPro" id="IPR000253">
    <property type="entry name" value="FHA_dom"/>
</dbReference>
<evidence type="ECO:0000313" key="3">
    <source>
        <dbReference type="Proteomes" id="UP001557484"/>
    </source>
</evidence>